<dbReference type="AlphaFoldDB" id="A0A8J4C4Y7"/>
<accession>A0A8J4C4Y7</accession>
<evidence type="ECO:0000313" key="3">
    <source>
        <dbReference type="Proteomes" id="UP000747110"/>
    </source>
</evidence>
<feature type="compositionally biased region" description="Polar residues" evidence="1">
    <location>
        <begin position="122"/>
        <end position="142"/>
    </location>
</feature>
<dbReference type="InterPro" id="IPR051412">
    <property type="entry name" value="Formin_Homology_Diaphanous_sf"/>
</dbReference>
<dbReference type="GO" id="GO:0030041">
    <property type="term" value="P:actin filament polymerization"/>
    <property type="evidence" value="ECO:0007669"/>
    <property type="project" value="TreeGrafter"/>
</dbReference>
<comment type="caution">
    <text evidence="2">The sequence shown here is derived from an EMBL/GenBank/DDBJ whole genome shotgun (WGS) entry which is preliminary data.</text>
</comment>
<feature type="region of interest" description="Disordered" evidence="1">
    <location>
        <begin position="122"/>
        <end position="145"/>
    </location>
</feature>
<evidence type="ECO:0000256" key="1">
    <source>
        <dbReference type="SAM" id="MobiDB-lite"/>
    </source>
</evidence>
<protein>
    <submittedName>
        <fullName evidence="2">Uncharacterized protein</fullName>
    </submittedName>
</protein>
<proteinExistence type="predicted"/>
<reference evidence="2" key="1">
    <citation type="journal article" date="2021" name="Proc. Natl. Acad. Sci. U.S.A.">
        <title>Three genomes in the algal genus Volvox reveal the fate of a haploid sex-determining region after a transition to homothallism.</title>
        <authorList>
            <person name="Yamamoto K."/>
            <person name="Hamaji T."/>
            <person name="Kawai-Toyooka H."/>
            <person name="Matsuzaki R."/>
            <person name="Takahashi F."/>
            <person name="Nishimura Y."/>
            <person name="Kawachi M."/>
            <person name="Noguchi H."/>
            <person name="Minakuchi Y."/>
            <person name="Umen J.G."/>
            <person name="Toyoda A."/>
            <person name="Nozaki H."/>
        </authorList>
    </citation>
    <scope>NUCLEOTIDE SEQUENCE</scope>
    <source>
        <strain evidence="2">NIES-3786</strain>
    </source>
</reference>
<dbReference type="EMBL" id="BNCP01000006">
    <property type="protein sequence ID" value="GIL74719.1"/>
    <property type="molecule type" value="Genomic_DNA"/>
</dbReference>
<gene>
    <name evidence="2" type="ORF">Vretifemale_4655</name>
</gene>
<feature type="region of interest" description="Disordered" evidence="1">
    <location>
        <begin position="527"/>
        <end position="652"/>
    </location>
</feature>
<dbReference type="PANTHER" id="PTHR45691:SF1">
    <property type="entry name" value="FH2 DOMAIN-CONTAINING PROTEIN 1-RELATED"/>
    <property type="match status" value="1"/>
</dbReference>
<keyword evidence="3" id="KW-1185">Reference proteome</keyword>
<dbReference type="PANTHER" id="PTHR45691">
    <property type="entry name" value="PROTEIN DIAPHANOUS"/>
    <property type="match status" value="1"/>
</dbReference>
<evidence type="ECO:0000313" key="2">
    <source>
        <dbReference type="EMBL" id="GIL74719.1"/>
    </source>
</evidence>
<dbReference type="Proteomes" id="UP000747110">
    <property type="component" value="Unassembled WGS sequence"/>
</dbReference>
<feature type="compositionally biased region" description="Pro residues" evidence="1">
    <location>
        <begin position="571"/>
        <end position="644"/>
    </location>
</feature>
<organism evidence="2 3">
    <name type="scientific">Volvox reticuliferus</name>
    <dbReference type="NCBI Taxonomy" id="1737510"/>
    <lineage>
        <taxon>Eukaryota</taxon>
        <taxon>Viridiplantae</taxon>
        <taxon>Chlorophyta</taxon>
        <taxon>core chlorophytes</taxon>
        <taxon>Chlorophyceae</taxon>
        <taxon>CS clade</taxon>
        <taxon>Chlamydomonadales</taxon>
        <taxon>Volvocaceae</taxon>
        <taxon>Volvox</taxon>
    </lineage>
</organism>
<dbReference type="GO" id="GO:0005884">
    <property type="term" value="C:actin filament"/>
    <property type="evidence" value="ECO:0007669"/>
    <property type="project" value="TreeGrafter"/>
</dbReference>
<dbReference type="OrthoDB" id="540540at2759"/>
<name>A0A8J4C4Y7_9CHLO</name>
<feature type="compositionally biased region" description="Pro residues" evidence="1">
    <location>
        <begin position="381"/>
        <end position="400"/>
    </location>
</feature>
<sequence>MAAAAEHLSVAILAANSRSMISNLMQAGKVNGYRHSFARTMQTHRAGQRCHHQLLFFISCLIMQISVSLLLQTEYGVATPVASGATTATATPLSLQPSSTSSQQPLGASTTKTLPATLKLSASTGQASPSSVESSDMSTSGIAGSIPNLSPAPTADLGSPTCSLQLQSGTLLPLLSGPYYGIFPSTVGLPTSSAGNSCDCSSSPFTLVWGKAEQFGNRTFYALRLFLTQAAPPSSASRGQLSQLVIQIDPKFAARCYQVNSTVRRQPFKDRLFFRPTVPWSNSDPVGIPVNAVIGYSTASDFLELSLDLSDLRRQVMNATGLPSTPQDVTAEPLTRGVFLLRRCLNKSPKILCNSWRIRDVNIDTCITAYVWEPPPPPSLLPPPNLRPPPPKPSFSPPSPNARITASEARGAQQPATNPRTPRWWSIPRMTITFIVDAVRAHMPPETQYSAGARPPPQSPQPLKFVAPKLNARRLGTVYAAVDNGNSMPAQSAALSPGNSGLVTGSPYLMVCYSVLALGKSLLVTASPPPPPHASPSSTFKPEKVPPRPPPASPRASVATQPQSPLVVNPSPAPPRPSPPRYPKPPPSPRSPPSPKRPPPSPPRPPPSPPRPPPAPHSLRPLPPPPKPPPSPSRNPPSQPPPRTSSPRSSLSPELLLRPQFPRLPKTPPGHSVPLPVAPAYLWTAPPPPPPGVDGGVEYAQCSVTSGGMIYTDGDQFPFGIFHSSVCSCGAAPYGLRFGGDTTVKNVTYHTFRLYNKPCDEGAVAMGAGVCNTIRPVINKIAFRIDSDAAICYNQTDSMTFIENATNFRGVRFWQDGTSAPGDWLPARVGITADGRHIELYIYGLKFSYTDGMFLLTKCGAMGSFSRVCRGTAEGMCLFAFVDTPGHRFATVCKAQGLT</sequence>
<feature type="region of interest" description="Disordered" evidence="1">
    <location>
        <begin position="381"/>
        <end position="422"/>
    </location>
</feature>